<dbReference type="SUPFAM" id="SSF53633">
    <property type="entry name" value="Carbamate kinase-like"/>
    <property type="match status" value="1"/>
</dbReference>
<dbReference type="Gene3D" id="3.40.1160.10">
    <property type="entry name" value="Acetylglutamate kinase-like"/>
    <property type="match status" value="1"/>
</dbReference>
<comment type="catalytic activity">
    <reaction evidence="10 11">
        <text>UMP + ATP = UDP + ADP</text>
        <dbReference type="Rhea" id="RHEA:24400"/>
        <dbReference type="ChEBI" id="CHEBI:30616"/>
        <dbReference type="ChEBI" id="CHEBI:57865"/>
        <dbReference type="ChEBI" id="CHEBI:58223"/>
        <dbReference type="ChEBI" id="CHEBI:456216"/>
        <dbReference type="EC" id="2.7.4.22"/>
    </reaction>
</comment>
<dbReference type="GO" id="GO:0006225">
    <property type="term" value="P:UDP biosynthetic process"/>
    <property type="evidence" value="ECO:0007669"/>
    <property type="project" value="TreeGrafter"/>
</dbReference>
<feature type="binding site" evidence="11">
    <location>
        <position position="162"/>
    </location>
    <ligand>
        <name>ATP</name>
        <dbReference type="ChEBI" id="CHEBI:30616"/>
    </ligand>
</feature>
<dbReference type="InterPro" id="IPR036393">
    <property type="entry name" value="AceGlu_kinase-like_sf"/>
</dbReference>
<dbReference type="Proteomes" id="UP000514720">
    <property type="component" value="Chromosome"/>
</dbReference>
<dbReference type="Pfam" id="PF00696">
    <property type="entry name" value="AA_kinase"/>
    <property type="match status" value="1"/>
</dbReference>
<dbReference type="GO" id="GO:0005737">
    <property type="term" value="C:cytoplasm"/>
    <property type="evidence" value="ECO:0007669"/>
    <property type="project" value="UniProtKB-SubCell"/>
</dbReference>
<proteinExistence type="inferred from homology"/>
<dbReference type="RefSeq" id="WP_258877242.1">
    <property type="nucleotide sequence ID" value="NZ_CP048914.1"/>
</dbReference>
<evidence type="ECO:0000256" key="8">
    <source>
        <dbReference type="ARBA" id="ARBA00022840"/>
    </source>
</evidence>
<feature type="domain" description="Aspartate/glutamate/uridylate kinase" evidence="12">
    <location>
        <begin position="6"/>
        <end position="216"/>
    </location>
</feature>
<evidence type="ECO:0000256" key="9">
    <source>
        <dbReference type="ARBA" id="ARBA00022975"/>
    </source>
</evidence>
<evidence type="ECO:0000256" key="7">
    <source>
        <dbReference type="ARBA" id="ARBA00022777"/>
    </source>
</evidence>
<dbReference type="EMBL" id="CP048914">
    <property type="protein sequence ID" value="QMS85448.1"/>
    <property type="molecule type" value="Genomic_DNA"/>
</dbReference>
<keyword evidence="9 11" id="KW-0665">Pyrimidine biosynthesis</keyword>
<sequence>MSEKTRVILKLSGEALSNGDSQAIDPEKVRAIAKEVKMAYDLDKFEIGIIVGGGNIWRGKTASEMGMERSSADYMGMIATILNALALQNAIEELGIETRTMTSLNIPQVAEPYIRRKAISNFEKNRIVIFGGGTGNPYFSTDTTSALRAAELGAKRILMAKNGTDGVYDKDPRKYKDATKYTQLTHQEVLELGLGVMDSTASALCKDNDIEIVVFDMNQPGNIKRAAAGDAVGTRIY</sequence>
<evidence type="ECO:0000256" key="1">
    <source>
        <dbReference type="ARBA" id="ARBA00004496"/>
    </source>
</evidence>
<keyword evidence="8 11" id="KW-0067">ATP-binding</keyword>
<dbReference type="InterPro" id="IPR011817">
    <property type="entry name" value="Uridylate_kinase"/>
</dbReference>
<feature type="binding site" evidence="11">
    <location>
        <position position="168"/>
    </location>
    <ligand>
        <name>ATP</name>
        <dbReference type="ChEBI" id="CHEBI:30616"/>
    </ligand>
</feature>
<evidence type="ECO:0000256" key="4">
    <source>
        <dbReference type="ARBA" id="ARBA00022490"/>
    </source>
</evidence>
<comment type="function">
    <text evidence="11">Catalyzes the reversible phosphorylation of UMP to UDP.</text>
</comment>
<dbReference type="InterPro" id="IPR001048">
    <property type="entry name" value="Asp/Glu/Uridylate_kinase"/>
</dbReference>
<feature type="binding site" evidence="11">
    <location>
        <begin position="10"/>
        <end position="13"/>
    </location>
    <ligand>
        <name>ATP</name>
        <dbReference type="ChEBI" id="CHEBI:30616"/>
    </ligand>
</feature>
<dbReference type="GO" id="GO:0044210">
    <property type="term" value="P:'de novo' CTP biosynthetic process"/>
    <property type="evidence" value="ECO:0007669"/>
    <property type="project" value="UniProtKB-UniRule"/>
</dbReference>
<reference evidence="13 14" key="1">
    <citation type="submission" date="2020-02" db="EMBL/GenBank/DDBJ databases">
        <authorList>
            <person name="Zheng R.K."/>
            <person name="Sun C.M."/>
        </authorList>
    </citation>
    <scope>NUCLEOTIDE SEQUENCE [LARGE SCALE GENOMIC DNA]</scope>
    <source>
        <strain evidence="14">zrk13</strain>
    </source>
</reference>
<comment type="similarity">
    <text evidence="3 11">Belongs to the UMP kinase family.</text>
</comment>
<organism evidence="13 14">
    <name type="scientific">Candidatus Xianfuyuplasma coldseepsis</name>
    <dbReference type="NCBI Taxonomy" id="2782163"/>
    <lineage>
        <taxon>Bacteria</taxon>
        <taxon>Bacillati</taxon>
        <taxon>Mycoplasmatota</taxon>
        <taxon>Mollicutes</taxon>
        <taxon>Candidatus Izemoplasmatales</taxon>
        <taxon>Candidatus Izemoplasmataceae</taxon>
        <taxon>Candidatus Xianfuyuplasma</taxon>
    </lineage>
</organism>
<feature type="binding site" evidence="11">
    <location>
        <position position="53"/>
    </location>
    <ligand>
        <name>UMP</name>
        <dbReference type="ChEBI" id="CHEBI:57865"/>
    </ligand>
</feature>
<evidence type="ECO:0000313" key="13">
    <source>
        <dbReference type="EMBL" id="QMS85448.1"/>
    </source>
</evidence>
<dbReference type="CDD" id="cd04254">
    <property type="entry name" value="AAK_UMPK-PyrH-Ec"/>
    <property type="match status" value="1"/>
</dbReference>
<dbReference type="PANTHER" id="PTHR42833">
    <property type="entry name" value="URIDYLATE KINASE"/>
    <property type="match status" value="1"/>
</dbReference>
<dbReference type="KEGG" id="xcl:G4Z02_06660"/>
<name>A0A7L7KUK0_9MOLU</name>
<keyword evidence="4 11" id="KW-0963">Cytoplasm</keyword>
<keyword evidence="14" id="KW-1185">Reference proteome</keyword>
<evidence type="ECO:0000256" key="2">
    <source>
        <dbReference type="ARBA" id="ARBA00004791"/>
    </source>
</evidence>
<dbReference type="EC" id="2.7.4.22" evidence="11"/>
<keyword evidence="6 11" id="KW-0547">Nucleotide-binding</keyword>
<comment type="caution">
    <text evidence="11">Lacks conserved residue(s) required for the propagation of feature annotation.</text>
</comment>
<comment type="subunit">
    <text evidence="11">Homohexamer.</text>
</comment>
<evidence type="ECO:0000256" key="3">
    <source>
        <dbReference type="ARBA" id="ARBA00007614"/>
    </source>
</evidence>
<comment type="subcellular location">
    <subcellularLocation>
        <location evidence="1 11">Cytoplasm</location>
    </subcellularLocation>
</comment>
<accession>A0A7L7KUK0</accession>
<dbReference type="PANTHER" id="PTHR42833:SF4">
    <property type="entry name" value="URIDYLATE KINASE PUMPKIN, CHLOROPLASTIC"/>
    <property type="match status" value="1"/>
</dbReference>
<dbReference type="NCBIfam" id="TIGR02075">
    <property type="entry name" value="pyrH_bact"/>
    <property type="match status" value="1"/>
</dbReference>
<evidence type="ECO:0000256" key="5">
    <source>
        <dbReference type="ARBA" id="ARBA00022679"/>
    </source>
</evidence>
<dbReference type="HAMAP" id="MF_01220_B">
    <property type="entry name" value="PyrH_B"/>
    <property type="match status" value="1"/>
</dbReference>
<feature type="binding site" evidence="11">
    <location>
        <position position="58"/>
    </location>
    <ligand>
        <name>ATP</name>
        <dbReference type="ChEBI" id="CHEBI:30616"/>
    </ligand>
</feature>
<evidence type="ECO:0000256" key="11">
    <source>
        <dbReference type="HAMAP-Rule" id="MF_01220"/>
    </source>
</evidence>
<dbReference type="PIRSF" id="PIRSF005650">
    <property type="entry name" value="Uridylate_kin"/>
    <property type="match status" value="1"/>
</dbReference>
<feature type="binding site" evidence="11">
    <location>
        <begin position="134"/>
        <end position="141"/>
    </location>
    <ligand>
        <name>UMP</name>
        <dbReference type="ChEBI" id="CHEBI:57865"/>
    </ligand>
</feature>
<evidence type="ECO:0000313" key="14">
    <source>
        <dbReference type="Proteomes" id="UP000514720"/>
    </source>
</evidence>
<dbReference type="GO" id="GO:0005524">
    <property type="term" value="F:ATP binding"/>
    <property type="evidence" value="ECO:0007669"/>
    <property type="project" value="UniProtKB-KW"/>
</dbReference>
<dbReference type="GO" id="GO:0033862">
    <property type="term" value="F:UMP kinase activity"/>
    <property type="evidence" value="ECO:0007669"/>
    <property type="project" value="UniProtKB-EC"/>
</dbReference>
<dbReference type="UniPathway" id="UPA00159">
    <property type="reaction ID" value="UER00275"/>
</dbReference>
<evidence type="ECO:0000256" key="6">
    <source>
        <dbReference type="ARBA" id="ARBA00022741"/>
    </source>
</evidence>
<keyword evidence="5 11" id="KW-0808">Transferase</keyword>
<feature type="binding site" evidence="11">
    <location>
        <position position="73"/>
    </location>
    <ligand>
        <name>UMP</name>
        <dbReference type="ChEBI" id="CHEBI:57865"/>
    </ligand>
</feature>
<feature type="binding site" evidence="11">
    <location>
        <position position="171"/>
    </location>
    <ligand>
        <name>ATP</name>
        <dbReference type="ChEBI" id="CHEBI:30616"/>
    </ligand>
</feature>
<keyword evidence="7 11" id="KW-0418">Kinase</keyword>
<protein>
    <recommendedName>
        <fullName evidence="11">Uridylate kinase</fullName>
        <shortName evidence="11">UK</shortName>
        <ecNumber evidence="11">2.7.4.22</ecNumber>
    </recommendedName>
    <alternativeName>
        <fullName evidence="11">Uridine monophosphate kinase</fullName>
        <shortName evidence="11">UMP kinase</shortName>
        <shortName evidence="11">UMPK</shortName>
    </alternativeName>
</protein>
<dbReference type="AlphaFoldDB" id="A0A7L7KUK0"/>
<gene>
    <name evidence="11" type="primary">pyrH</name>
    <name evidence="13" type="ORF">G4Z02_06660</name>
</gene>
<dbReference type="InterPro" id="IPR015963">
    <property type="entry name" value="Uridylate_kinase_bac"/>
</dbReference>
<dbReference type="FunFam" id="3.40.1160.10:FF:000001">
    <property type="entry name" value="Uridylate kinase"/>
    <property type="match status" value="1"/>
</dbReference>
<comment type="pathway">
    <text evidence="2 11">Pyrimidine metabolism; CTP biosynthesis via de novo pathway; UDP from UMP (UMPK route): step 1/1.</text>
</comment>
<comment type="activity regulation">
    <text evidence="11">Inhibited by UTP.</text>
</comment>
<feature type="binding site" evidence="11">
    <location>
        <position position="54"/>
    </location>
    <ligand>
        <name>ATP</name>
        <dbReference type="ChEBI" id="CHEBI:30616"/>
    </ligand>
</feature>
<evidence type="ECO:0000256" key="10">
    <source>
        <dbReference type="ARBA" id="ARBA00047767"/>
    </source>
</evidence>
<evidence type="ECO:0000259" key="12">
    <source>
        <dbReference type="Pfam" id="PF00696"/>
    </source>
</evidence>